<protein>
    <submittedName>
        <fullName evidence="1">Uncharacterized protein</fullName>
    </submittedName>
</protein>
<evidence type="ECO:0000313" key="2">
    <source>
        <dbReference type="Proteomes" id="UP001610446"/>
    </source>
</evidence>
<gene>
    <name evidence="1" type="ORF">BJY01DRAFT_254457</name>
</gene>
<accession>A0ABR4IT93</accession>
<comment type="caution">
    <text evidence="1">The sequence shown here is derived from an EMBL/GenBank/DDBJ whole genome shotgun (WGS) entry which is preliminary data.</text>
</comment>
<name>A0ABR4IT93_9EURO</name>
<keyword evidence="2" id="KW-1185">Reference proteome</keyword>
<evidence type="ECO:0000313" key="1">
    <source>
        <dbReference type="EMBL" id="KAL2830959.1"/>
    </source>
</evidence>
<reference evidence="1 2" key="1">
    <citation type="submission" date="2024-07" db="EMBL/GenBank/DDBJ databases">
        <title>Section-level genome sequencing and comparative genomics of Aspergillus sections Usti and Cavernicolus.</title>
        <authorList>
            <consortium name="Lawrence Berkeley National Laboratory"/>
            <person name="Nybo J.L."/>
            <person name="Vesth T.C."/>
            <person name="Theobald S."/>
            <person name="Frisvad J.C."/>
            <person name="Larsen T.O."/>
            <person name="Kjaerboelling I."/>
            <person name="Rothschild-Mancinelli K."/>
            <person name="Lyhne E.K."/>
            <person name="Kogle M.E."/>
            <person name="Barry K."/>
            <person name="Clum A."/>
            <person name="Na H."/>
            <person name="Ledsgaard L."/>
            <person name="Lin J."/>
            <person name="Lipzen A."/>
            <person name="Kuo A."/>
            <person name="Riley R."/>
            <person name="Mondo S."/>
            <person name="Labutti K."/>
            <person name="Haridas S."/>
            <person name="Pangalinan J."/>
            <person name="Salamov A.A."/>
            <person name="Simmons B.A."/>
            <person name="Magnuson J.K."/>
            <person name="Chen J."/>
            <person name="Drula E."/>
            <person name="Henrissat B."/>
            <person name="Wiebenga A."/>
            <person name="Lubbers R.J."/>
            <person name="Gomes A.C."/>
            <person name="Makela M.R."/>
            <person name="Stajich J."/>
            <person name="Grigoriev I.V."/>
            <person name="Mortensen U.H."/>
            <person name="De Vries R.P."/>
            <person name="Baker S.E."/>
            <person name="Andersen M.R."/>
        </authorList>
    </citation>
    <scope>NUCLEOTIDE SEQUENCE [LARGE SCALE GENOMIC DNA]</scope>
    <source>
        <strain evidence="1 2">CBS 123904</strain>
    </source>
</reference>
<dbReference type="EMBL" id="JBFXLU010000294">
    <property type="protein sequence ID" value="KAL2830959.1"/>
    <property type="molecule type" value="Genomic_DNA"/>
</dbReference>
<organism evidence="1 2">
    <name type="scientific">Aspergillus pseudoustus</name>
    <dbReference type="NCBI Taxonomy" id="1810923"/>
    <lineage>
        <taxon>Eukaryota</taxon>
        <taxon>Fungi</taxon>
        <taxon>Dikarya</taxon>
        <taxon>Ascomycota</taxon>
        <taxon>Pezizomycotina</taxon>
        <taxon>Eurotiomycetes</taxon>
        <taxon>Eurotiomycetidae</taxon>
        <taxon>Eurotiales</taxon>
        <taxon>Aspergillaceae</taxon>
        <taxon>Aspergillus</taxon>
        <taxon>Aspergillus subgen. Nidulantes</taxon>
    </lineage>
</organism>
<sequence>MNSSCCTCPPLHGLCPRCACLLSQLQPYFPDGFLRCPRGDTWPAILSTTLPWRPDSTAQFERVAQQFAVSVATTASQILRCPPVRTFVMYELDPVDGMKPVVRVMPDFPWKMDLRDLTVLTALTDPLNQRLVDALKQLHPAAAAHCGDFRWRWTVRHLEDGYDASLFRLKFFRRMARSRGIDV</sequence>
<dbReference type="Proteomes" id="UP001610446">
    <property type="component" value="Unassembled WGS sequence"/>
</dbReference>
<proteinExistence type="predicted"/>